<dbReference type="PANTHER" id="PTHR42982">
    <property type="entry name" value="SEC-INDEPENDENT PROTEIN TRANSLOCASE PROTEIN TATA"/>
    <property type="match status" value="1"/>
</dbReference>
<keyword evidence="7 9" id="KW-0811">Translocation</keyword>
<keyword evidence="5 9" id="KW-0653">Protein transport</keyword>
<keyword evidence="6 9" id="KW-1133">Transmembrane helix</keyword>
<dbReference type="Proteomes" id="UP001401887">
    <property type="component" value="Unassembled WGS sequence"/>
</dbReference>
<keyword evidence="3 9" id="KW-1003">Cell membrane</keyword>
<comment type="caution">
    <text evidence="10">The sequence shown here is derived from an EMBL/GenBank/DDBJ whole genome shotgun (WGS) entry which is preliminary data.</text>
</comment>
<feature type="transmembrane region" description="Helical" evidence="9">
    <location>
        <begin position="6"/>
        <end position="22"/>
    </location>
</feature>
<comment type="subcellular location">
    <subcellularLocation>
        <location evidence="1 9">Cell membrane</location>
        <topology evidence="1 9">Single-pass membrane protein</topology>
    </subcellularLocation>
</comment>
<evidence type="ECO:0000256" key="7">
    <source>
        <dbReference type="ARBA" id="ARBA00023010"/>
    </source>
</evidence>
<proteinExistence type="inferred from homology"/>
<evidence type="ECO:0000256" key="1">
    <source>
        <dbReference type="ARBA" id="ARBA00004162"/>
    </source>
</evidence>
<evidence type="ECO:0000256" key="6">
    <source>
        <dbReference type="ARBA" id="ARBA00022989"/>
    </source>
</evidence>
<evidence type="ECO:0000256" key="3">
    <source>
        <dbReference type="ARBA" id="ARBA00022475"/>
    </source>
</evidence>
<keyword evidence="8 9" id="KW-0472">Membrane</keyword>
<comment type="subunit">
    <text evidence="9">Forms a complex with TatC.</text>
</comment>
<gene>
    <name evidence="10" type="primary">tatA_2</name>
    <name evidence="9" type="synonym">tatA</name>
    <name evidence="10" type="ORF">Dcar01_00669</name>
</gene>
<dbReference type="Pfam" id="PF02416">
    <property type="entry name" value="TatA_B_E"/>
    <property type="match status" value="1"/>
</dbReference>
<protein>
    <recommendedName>
        <fullName evidence="9">Sec-independent protein translocase protein TatA</fullName>
    </recommendedName>
</protein>
<evidence type="ECO:0000256" key="5">
    <source>
        <dbReference type="ARBA" id="ARBA00022927"/>
    </source>
</evidence>
<name>A0ABP9W660_9DEIO</name>
<dbReference type="RefSeq" id="WP_345460846.1">
    <property type="nucleotide sequence ID" value="NZ_BAABRP010000001.1"/>
</dbReference>
<dbReference type="Gene3D" id="1.20.5.3310">
    <property type="match status" value="1"/>
</dbReference>
<dbReference type="NCBIfam" id="NF011430">
    <property type="entry name" value="PRK14861.1"/>
    <property type="match status" value="1"/>
</dbReference>
<dbReference type="PANTHER" id="PTHR42982:SF1">
    <property type="entry name" value="SEC-INDEPENDENT PROTEIN TRANSLOCASE PROTEIN TATA"/>
    <property type="match status" value="1"/>
</dbReference>
<dbReference type="PRINTS" id="PR01506">
    <property type="entry name" value="TATBPROTEIN"/>
</dbReference>
<dbReference type="InterPro" id="IPR006312">
    <property type="entry name" value="TatA/E"/>
</dbReference>
<organism evidence="10 11">
    <name type="scientific">Deinococcus carri</name>
    <dbReference type="NCBI Taxonomy" id="1211323"/>
    <lineage>
        <taxon>Bacteria</taxon>
        <taxon>Thermotogati</taxon>
        <taxon>Deinococcota</taxon>
        <taxon>Deinococci</taxon>
        <taxon>Deinococcales</taxon>
        <taxon>Deinococcaceae</taxon>
        <taxon>Deinococcus</taxon>
    </lineage>
</organism>
<evidence type="ECO:0000256" key="8">
    <source>
        <dbReference type="ARBA" id="ARBA00023136"/>
    </source>
</evidence>
<dbReference type="HAMAP" id="MF_00236">
    <property type="entry name" value="TatA_E"/>
    <property type="match status" value="1"/>
</dbReference>
<accession>A0ABP9W660</accession>
<comment type="function">
    <text evidence="9">Part of the twin-arginine translocation (Tat) system that transports large folded proteins containing a characteristic twin-arginine motif in their signal peptide across membranes. TatA could form the protein-conducting channel of the Tat system.</text>
</comment>
<sequence>MPNIGAPELFVILIVALLVFGPKKLPEMGKSLGAGIREFRKSTQGLKEELEGSLRETPAQAAPPAQTVVAQAVVPPIAQAQAATPVAPQAVIPQTVTPAAATDDVQRS</sequence>
<keyword evidence="4 9" id="KW-0812">Transmembrane</keyword>
<evidence type="ECO:0000256" key="2">
    <source>
        <dbReference type="ARBA" id="ARBA00022448"/>
    </source>
</evidence>
<evidence type="ECO:0000256" key="4">
    <source>
        <dbReference type="ARBA" id="ARBA00022692"/>
    </source>
</evidence>
<keyword evidence="11" id="KW-1185">Reference proteome</keyword>
<dbReference type="NCBIfam" id="TIGR01411">
    <property type="entry name" value="tatAE"/>
    <property type="match status" value="1"/>
</dbReference>
<dbReference type="InterPro" id="IPR003369">
    <property type="entry name" value="TatA/B/E"/>
</dbReference>
<evidence type="ECO:0000256" key="9">
    <source>
        <dbReference type="HAMAP-Rule" id="MF_00236"/>
    </source>
</evidence>
<comment type="similarity">
    <text evidence="9">Belongs to the TatA/E family.</text>
</comment>
<keyword evidence="2 9" id="KW-0813">Transport</keyword>
<evidence type="ECO:0000313" key="11">
    <source>
        <dbReference type="Proteomes" id="UP001401887"/>
    </source>
</evidence>
<reference evidence="10 11" key="1">
    <citation type="submission" date="2024-02" db="EMBL/GenBank/DDBJ databases">
        <title>Deinococcus carri NBRC 110142.</title>
        <authorList>
            <person name="Ichikawa N."/>
            <person name="Katano-Makiyama Y."/>
            <person name="Hidaka K."/>
        </authorList>
    </citation>
    <scope>NUCLEOTIDE SEQUENCE [LARGE SCALE GENOMIC DNA]</scope>
    <source>
        <strain evidence="10 11">NBRC 110142</strain>
    </source>
</reference>
<evidence type="ECO:0000313" key="10">
    <source>
        <dbReference type="EMBL" id="GAA5511955.1"/>
    </source>
</evidence>
<dbReference type="EMBL" id="BAABRP010000001">
    <property type="protein sequence ID" value="GAA5511955.1"/>
    <property type="molecule type" value="Genomic_DNA"/>
</dbReference>